<evidence type="ECO:0000313" key="10">
    <source>
        <dbReference type="EnsemblMetazoa" id="GBRI004606-PA"/>
    </source>
</evidence>
<evidence type="ECO:0000256" key="4">
    <source>
        <dbReference type="ARBA" id="ARBA00023054"/>
    </source>
</evidence>
<dbReference type="Pfam" id="PF07719">
    <property type="entry name" value="TPR_2"/>
    <property type="match status" value="1"/>
</dbReference>
<feature type="region of interest" description="Disordered" evidence="8">
    <location>
        <begin position="247"/>
        <end position="300"/>
    </location>
</feature>
<dbReference type="InterPro" id="IPR019734">
    <property type="entry name" value="TPR_rpt"/>
</dbReference>
<reference evidence="11" key="1">
    <citation type="submission" date="2014-03" db="EMBL/GenBank/DDBJ databases">
        <authorList>
            <person name="Aksoy S."/>
            <person name="Warren W."/>
            <person name="Wilson R.K."/>
        </authorList>
    </citation>
    <scope>NUCLEOTIDE SEQUENCE [LARGE SCALE GENOMIC DNA]</scope>
    <source>
        <strain evidence="11">IAEA</strain>
    </source>
</reference>
<reference evidence="10" key="2">
    <citation type="submission" date="2020-05" db="UniProtKB">
        <authorList>
            <consortium name="EnsemblMetazoa"/>
        </authorList>
    </citation>
    <scope>IDENTIFICATION</scope>
    <source>
        <strain evidence="10">IAEA</strain>
    </source>
</reference>
<dbReference type="InterPro" id="IPR006636">
    <property type="entry name" value="STI1_HS-bd"/>
</dbReference>
<dbReference type="SMART" id="SM00727">
    <property type="entry name" value="STI1"/>
    <property type="match status" value="1"/>
</dbReference>
<dbReference type="Pfam" id="PF18253">
    <property type="entry name" value="HipN"/>
    <property type="match status" value="1"/>
</dbReference>
<dbReference type="Gene3D" id="6.10.250.3420">
    <property type="match status" value="1"/>
</dbReference>
<feature type="repeat" description="TPR" evidence="7">
    <location>
        <begin position="128"/>
        <end position="161"/>
    </location>
</feature>
<sequence>MAAPFASEDLEKLKKFIDFVSQNPLILNMPQLEFVKTFIEKFGGKVPEGAFQMPAGGKCPFGGNIKTESKPTSVPQEEENNAEAEMDVESDESEIELDMEGVIPPDRVPEQTTIDFNKESTEEEIEKAGDLRSQAAGFYSEEKYDEAINFYTQAIELNPNNALYHAKRGQAFLKLQKPNACIRDCNKALEINCDSAAAYKFRGRAHRLLGNWEEAAKDLRQACKLDFDEEADEWLREVTPNAKKIEQHRLKQQRKKDERDRKAREVRRQKARKEASQQQQEKHDSAGMPGGFPGGSNLIDLLSSINDPEVMAALQDIMRNPANIEKYKSNPKLAKIIDVFKNSFPGGVGGFPGGFPGSFPTAAGANDTDGTTAPPNSEDNKPQPKKPDFVDDGLD</sequence>
<keyword evidence="4" id="KW-0175">Coiled coil</keyword>
<organism evidence="10 11">
    <name type="scientific">Glossina brevipalpis</name>
    <dbReference type="NCBI Taxonomy" id="37001"/>
    <lineage>
        <taxon>Eukaryota</taxon>
        <taxon>Metazoa</taxon>
        <taxon>Ecdysozoa</taxon>
        <taxon>Arthropoda</taxon>
        <taxon>Hexapoda</taxon>
        <taxon>Insecta</taxon>
        <taxon>Pterygota</taxon>
        <taxon>Neoptera</taxon>
        <taxon>Endopterygota</taxon>
        <taxon>Diptera</taxon>
        <taxon>Brachycera</taxon>
        <taxon>Muscomorpha</taxon>
        <taxon>Hippoboscoidea</taxon>
        <taxon>Glossinidae</taxon>
        <taxon>Glossina</taxon>
    </lineage>
</organism>
<dbReference type="PROSITE" id="PS50005">
    <property type="entry name" value="TPR"/>
    <property type="match status" value="2"/>
</dbReference>
<protein>
    <recommendedName>
        <fullName evidence="9">STI1 domain-containing protein</fullName>
    </recommendedName>
</protein>
<dbReference type="AlphaFoldDB" id="A0A1A9W318"/>
<accession>A0A1A9W318</accession>
<dbReference type="FunFam" id="6.10.250.3420:FF:000001">
    <property type="entry name" value="Hsc70-interacting protein-like protein"/>
    <property type="match status" value="1"/>
</dbReference>
<feature type="compositionally biased region" description="Basic and acidic residues" evidence="8">
    <location>
        <begin position="247"/>
        <end position="285"/>
    </location>
</feature>
<dbReference type="Pfam" id="PF13414">
    <property type="entry name" value="TPR_11"/>
    <property type="match status" value="1"/>
</dbReference>
<dbReference type="Gene3D" id="1.25.40.10">
    <property type="entry name" value="Tetratricopeptide repeat domain"/>
    <property type="match status" value="1"/>
</dbReference>
<dbReference type="InterPro" id="IPR034649">
    <property type="entry name" value="Hip_N"/>
</dbReference>
<feature type="region of interest" description="Disordered" evidence="8">
    <location>
        <begin position="352"/>
        <end position="395"/>
    </location>
</feature>
<dbReference type="GO" id="GO:1902494">
    <property type="term" value="C:catalytic complex"/>
    <property type="evidence" value="ECO:0007669"/>
    <property type="project" value="UniProtKB-ARBA"/>
</dbReference>
<dbReference type="STRING" id="37001.A0A1A9W318"/>
<evidence type="ECO:0000313" key="11">
    <source>
        <dbReference type="Proteomes" id="UP000091820"/>
    </source>
</evidence>
<evidence type="ECO:0000256" key="6">
    <source>
        <dbReference type="ARBA" id="ARBA00064040"/>
    </source>
</evidence>
<dbReference type="GO" id="GO:0046983">
    <property type="term" value="F:protein dimerization activity"/>
    <property type="evidence" value="ECO:0007669"/>
    <property type="project" value="InterPro"/>
</dbReference>
<comment type="subunit">
    <text evidence="6">Homotetramer. Interacts with Hsc70 as well as DNAJ homologs and Hsp90.</text>
</comment>
<dbReference type="SUPFAM" id="SSF48452">
    <property type="entry name" value="TPR-like"/>
    <property type="match status" value="1"/>
</dbReference>
<dbReference type="VEuPathDB" id="VectorBase:GBRI004606"/>
<proteinExistence type="inferred from homology"/>
<feature type="domain" description="STI1" evidence="9">
    <location>
        <begin position="299"/>
        <end position="337"/>
    </location>
</feature>
<evidence type="ECO:0000256" key="1">
    <source>
        <dbReference type="ARBA" id="ARBA00009015"/>
    </source>
</evidence>
<dbReference type="Gene3D" id="1.10.260.100">
    <property type="match status" value="1"/>
</dbReference>
<dbReference type="Proteomes" id="UP000091820">
    <property type="component" value="Unassembled WGS sequence"/>
</dbReference>
<dbReference type="CDD" id="cd14438">
    <property type="entry name" value="Hip_N"/>
    <property type="match status" value="1"/>
</dbReference>
<name>A0A1A9W318_9MUSC</name>
<evidence type="ECO:0000256" key="8">
    <source>
        <dbReference type="SAM" id="MobiDB-lite"/>
    </source>
</evidence>
<comment type="similarity">
    <text evidence="1">Belongs to the FAM10 family.</text>
</comment>
<keyword evidence="3 7" id="KW-0802">TPR repeat</keyword>
<dbReference type="EnsemblMetazoa" id="GBRI004606-RA">
    <property type="protein sequence ID" value="GBRI004606-PA"/>
    <property type="gene ID" value="GBRI004606"/>
</dbReference>
<evidence type="ECO:0000256" key="7">
    <source>
        <dbReference type="PROSITE-ProRule" id="PRU00339"/>
    </source>
</evidence>
<dbReference type="PANTHER" id="PTHR45883:SF2">
    <property type="entry name" value="HSC70-INTERACTING PROTEIN"/>
    <property type="match status" value="1"/>
</dbReference>
<feature type="compositionally biased region" description="Basic and acidic residues" evidence="8">
    <location>
        <begin position="378"/>
        <end position="389"/>
    </location>
</feature>
<feature type="repeat" description="TPR" evidence="7">
    <location>
        <begin position="196"/>
        <end position="229"/>
    </location>
</feature>
<dbReference type="GO" id="GO:0030544">
    <property type="term" value="F:Hsp70 protein binding"/>
    <property type="evidence" value="ECO:0007669"/>
    <property type="project" value="TreeGrafter"/>
</dbReference>
<dbReference type="InterPro" id="IPR011990">
    <property type="entry name" value="TPR-like_helical_dom_sf"/>
</dbReference>
<keyword evidence="2" id="KW-0677">Repeat</keyword>
<dbReference type="SMART" id="SM00028">
    <property type="entry name" value="TPR"/>
    <property type="match status" value="3"/>
</dbReference>
<dbReference type="PANTHER" id="PTHR45883">
    <property type="entry name" value="HSC70-INTERACTING PROTEIN"/>
    <property type="match status" value="1"/>
</dbReference>
<dbReference type="InterPro" id="IPR013105">
    <property type="entry name" value="TPR_2"/>
</dbReference>
<feature type="region of interest" description="Disordered" evidence="8">
    <location>
        <begin position="63"/>
        <end position="91"/>
    </location>
</feature>
<evidence type="ECO:0000259" key="9">
    <source>
        <dbReference type="SMART" id="SM00727"/>
    </source>
</evidence>
<evidence type="ECO:0000256" key="3">
    <source>
        <dbReference type="ARBA" id="ARBA00022803"/>
    </source>
</evidence>
<dbReference type="FunFam" id="1.25.40.10:FF:000112">
    <property type="entry name" value="FAM10 family protein"/>
    <property type="match status" value="1"/>
</dbReference>
<feature type="compositionally biased region" description="Low complexity" evidence="8">
    <location>
        <begin position="357"/>
        <end position="373"/>
    </location>
</feature>
<comment type="function">
    <text evidence="5">One HIP oligomer binds the ATPase domains of at least two HSC70 molecules dependent on activation of the HSC70 ATPase by HSP40. Stabilizes the ADP state of HSC70 that has a high affinity for substrate protein. Through its own chaperone activity, it may contribute to the interaction of HSC70 with various target proteins.</text>
</comment>
<feature type="compositionally biased region" description="Acidic residues" evidence="8">
    <location>
        <begin position="76"/>
        <end position="91"/>
    </location>
</feature>
<evidence type="ECO:0000256" key="2">
    <source>
        <dbReference type="ARBA" id="ARBA00022737"/>
    </source>
</evidence>
<keyword evidence="11" id="KW-1185">Reference proteome</keyword>
<dbReference type="GO" id="GO:0005634">
    <property type="term" value="C:nucleus"/>
    <property type="evidence" value="ECO:0007669"/>
    <property type="project" value="UniProtKB-ARBA"/>
</dbReference>
<evidence type="ECO:0000256" key="5">
    <source>
        <dbReference type="ARBA" id="ARBA00037033"/>
    </source>
</evidence>